<dbReference type="Pfam" id="PF00270">
    <property type="entry name" value="DEAD"/>
    <property type="match status" value="2"/>
</dbReference>
<dbReference type="GO" id="GO:0005524">
    <property type="term" value="F:ATP binding"/>
    <property type="evidence" value="ECO:0007669"/>
    <property type="project" value="UniProtKB-KW"/>
</dbReference>
<dbReference type="GO" id="GO:0005634">
    <property type="term" value="C:nucleus"/>
    <property type="evidence" value="ECO:0007669"/>
    <property type="project" value="UniProtKB-SubCell"/>
</dbReference>
<evidence type="ECO:0000256" key="6">
    <source>
        <dbReference type="ARBA" id="ARBA00022806"/>
    </source>
</evidence>
<evidence type="ECO:0000256" key="11">
    <source>
        <dbReference type="PROSITE-ProRule" id="PRU00552"/>
    </source>
</evidence>
<evidence type="ECO:0000256" key="13">
    <source>
        <dbReference type="SAM" id="MobiDB-lite"/>
    </source>
</evidence>
<dbReference type="PROSITE" id="PS00039">
    <property type="entry name" value="DEAD_ATP_HELICASE"/>
    <property type="match status" value="1"/>
</dbReference>
<feature type="short sequence motif" description="Q motif" evidence="11">
    <location>
        <begin position="131"/>
        <end position="159"/>
    </location>
</feature>
<reference evidence="17" key="1">
    <citation type="submission" date="2014-01" db="EMBL/GenBank/DDBJ databases">
        <title>The genome of the white-rot fungus Pycnoporus cinnabarinus: a basidiomycete model with a versatile arsenal for lignocellulosic biomass breakdown.</title>
        <authorList>
            <person name="Levasseur A."/>
            <person name="Lomascolo A."/>
            <person name="Ruiz-Duenas F.J."/>
            <person name="Uzan E."/>
            <person name="Piumi F."/>
            <person name="Kues U."/>
            <person name="Ram A.F.J."/>
            <person name="Murat C."/>
            <person name="Haon M."/>
            <person name="Benoit I."/>
            <person name="Arfi Y."/>
            <person name="Chevret D."/>
            <person name="Drula E."/>
            <person name="Kwon M.J."/>
            <person name="Gouret P."/>
            <person name="Lesage-Meessen L."/>
            <person name="Lombard V."/>
            <person name="Mariette J."/>
            <person name="Noirot C."/>
            <person name="Park J."/>
            <person name="Patyshakuliyeva A."/>
            <person name="Wieneger R.A.B."/>
            <person name="Wosten H.A.B."/>
            <person name="Martin F."/>
            <person name="Coutinho P.M."/>
            <person name="de Vries R."/>
            <person name="Martinez A.T."/>
            <person name="Klopp C."/>
            <person name="Pontarotti P."/>
            <person name="Henrissat B."/>
            <person name="Record E."/>
        </authorList>
    </citation>
    <scope>NUCLEOTIDE SEQUENCE [LARGE SCALE GENOMIC DNA]</scope>
    <source>
        <strain evidence="17">BRFM137</strain>
    </source>
</reference>
<dbReference type="AlphaFoldDB" id="A0A060S820"/>
<feature type="region of interest" description="Disordered" evidence="13">
    <location>
        <begin position="244"/>
        <end position="284"/>
    </location>
</feature>
<dbReference type="SUPFAM" id="SSF52540">
    <property type="entry name" value="P-loop containing nucleoside triphosphate hydrolases"/>
    <property type="match status" value="1"/>
</dbReference>
<evidence type="ECO:0000256" key="1">
    <source>
        <dbReference type="ARBA" id="ARBA00004123"/>
    </source>
</evidence>
<dbReference type="HOGENOM" id="CLU_003041_13_0_1"/>
<dbReference type="OMA" id="QMIQKAR"/>
<evidence type="ECO:0000256" key="5">
    <source>
        <dbReference type="ARBA" id="ARBA00022801"/>
    </source>
</evidence>
<dbReference type="Gene3D" id="3.40.50.300">
    <property type="entry name" value="P-loop containing nucleotide triphosphate hydrolases"/>
    <property type="match status" value="2"/>
</dbReference>
<evidence type="ECO:0000256" key="8">
    <source>
        <dbReference type="ARBA" id="ARBA00022884"/>
    </source>
</evidence>
<feature type="compositionally biased region" description="Acidic residues" evidence="13">
    <location>
        <begin position="663"/>
        <end position="672"/>
    </location>
</feature>
<keyword evidence="4 12" id="KW-0547">Nucleotide-binding</keyword>
<dbReference type="PROSITE" id="PS51192">
    <property type="entry name" value="HELICASE_ATP_BIND_1"/>
    <property type="match status" value="1"/>
</dbReference>
<dbReference type="InterPro" id="IPR050079">
    <property type="entry name" value="DEAD_box_RNA_helicase"/>
</dbReference>
<keyword evidence="3" id="KW-0690">Ribosome biogenesis</keyword>
<dbReference type="InterPro" id="IPR001650">
    <property type="entry name" value="Helicase_C-like"/>
</dbReference>
<dbReference type="SMART" id="SM00487">
    <property type="entry name" value="DEXDc"/>
    <property type="match status" value="1"/>
</dbReference>
<keyword evidence="9" id="KW-0539">Nucleus</keyword>
<dbReference type="InterPro" id="IPR027417">
    <property type="entry name" value="P-loop_NTPase"/>
</dbReference>
<evidence type="ECO:0000256" key="12">
    <source>
        <dbReference type="RuleBase" id="RU000492"/>
    </source>
</evidence>
<evidence type="ECO:0000256" key="2">
    <source>
        <dbReference type="ARBA" id="ARBA00012552"/>
    </source>
</evidence>
<feature type="domain" description="Helicase C-terminal" evidence="15">
    <location>
        <begin position="476"/>
        <end position="619"/>
    </location>
</feature>
<keyword evidence="18" id="KW-1185">Reference proteome</keyword>
<keyword evidence="8" id="KW-0694">RNA-binding</keyword>
<dbReference type="PANTHER" id="PTHR47959">
    <property type="entry name" value="ATP-DEPENDENT RNA HELICASE RHLE-RELATED"/>
    <property type="match status" value="1"/>
</dbReference>
<comment type="caution">
    <text evidence="17">The sequence shown here is derived from an EMBL/GenBank/DDBJ whole genome shotgun (WGS) entry which is preliminary data.</text>
</comment>
<comment type="subcellular location">
    <subcellularLocation>
        <location evidence="1">Nucleus</location>
    </subcellularLocation>
</comment>
<dbReference type="PROSITE" id="PS51195">
    <property type="entry name" value="Q_MOTIF"/>
    <property type="match status" value="1"/>
</dbReference>
<dbReference type="Pfam" id="PF00271">
    <property type="entry name" value="Helicase_C"/>
    <property type="match status" value="1"/>
</dbReference>
<feature type="region of interest" description="Disordered" evidence="13">
    <location>
        <begin position="663"/>
        <end position="683"/>
    </location>
</feature>
<dbReference type="EMBL" id="CCBP010000081">
    <property type="protein sequence ID" value="CDO70366.1"/>
    <property type="molecule type" value="Genomic_DNA"/>
</dbReference>
<evidence type="ECO:0000313" key="17">
    <source>
        <dbReference type="EMBL" id="CDO70366.1"/>
    </source>
</evidence>
<dbReference type="InterPro" id="IPR014014">
    <property type="entry name" value="RNA_helicase_DEAD_Q_motif"/>
</dbReference>
<evidence type="ECO:0000256" key="9">
    <source>
        <dbReference type="ARBA" id="ARBA00023242"/>
    </source>
</evidence>
<feature type="region of interest" description="Disordered" evidence="13">
    <location>
        <begin position="749"/>
        <end position="777"/>
    </location>
</feature>
<evidence type="ECO:0000259" key="16">
    <source>
        <dbReference type="PROSITE" id="PS51195"/>
    </source>
</evidence>
<evidence type="ECO:0000259" key="15">
    <source>
        <dbReference type="PROSITE" id="PS51194"/>
    </source>
</evidence>
<dbReference type="InterPro" id="IPR011545">
    <property type="entry name" value="DEAD/DEAH_box_helicase_dom"/>
</dbReference>
<sequence>MAVADKTAAKRKNKPSASSLAKRIKTKHVTAEDLHWKKTAKPREADLGTGLEGFLDLEEVDDVEVVYEETENGKVARFKVKGTNVETEAAAEVEEEDADGKVGESSEVPLEKMDVDTFPEPITFDTKALLPAWDAFQLHPQLGRALYVKNFTNPTPIQAQTLPLALKGKDVVGVAETGSGKTLAYGLPILHYLLTEAFSRPIPSSKIRRPVRALILAPTRELALQVSLHLNACLTSFEVDSVEKSAPAGPENITKSTSQDPRNKGKGKAKAQPPQEQDNKPKHPPLVSVAAIVGGMSAQKQRRILSRGVDVLVATPGRLWDIIQEDDELATQIENLRFLVLDEADRMIETGHFAELDNILRLTLRKSDDEVIEPENALGVEDGEREDSKEGVRQGEMQTFVFSATLSKDLQKNLRRRSRGRRRNNEKPASTLDDLLLRLDFRDPTPAVVDISPAGSVVATLTESKIECLMTDKDAYLYYFLLRYPGRTLVFLSSIDGIRRLLPLMELLDIHAYPLHSQLEQRQRLKNLDRFKSTPNAVLLATDIAARGLDIPAVDHVVHYQAPRTADAYVHRNGRTARAMRRGFSLLMCAPDERRVVRALMHSLGRQEEEIPEMPVELYMLDKLKARLQLAREIDSVQHRVKKENHERNWLKEAAEAMEIELDSDLASDDDDRSTAPSKQKRKALQAKTAALKAELKAMLAQPLVARGVSTRYITSGVHSIADDLLTGEYHENMVGLKKVQAGTDLVPAKARKQRAKANARVPKEEEQEEWGGIKAD</sequence>
<evidence type="ECO:0000313" key="18">
    <source>
        <dbReference type="Proteomes" id="UP000029665"/>
    </source>
</evidence>
<dbReference type="InterPro" id="IPR014001">
    <property type="entry name" value="Helicase_ATP-bd"/>
</dbReference>
<comment type="catalytic activity">
    <reaction evidence="10">
        <text>ATP + H2O = ADP + phosphate + H(+)</text>
        <dbReference type="Rhea" id="RHEA:13065"/>
        <dbReference type="ChEBI" id="CHEBI:15377"/>
        <dbReference type="ChEBI" id="CHEBI:15378"/>
        <dbReference type="ChEBI" id="CHEBI:30616"/>
        <dbReference type="ChEBI" id="CHEBI:43474"/>
        <dbReference type="ChEBI" id="CHEBI:456216"/>
        <dbReference type="EC" id="3.6.4.13"/>
    </reaction>
</comment>
<dbReference type="GO" id="GO:0042254">
    <property type="term" value="P:ribosome biogenesis"/>
    <property type="evidence" value="ECO:0007669"/>
    <property type="project" value="UniProtKB-KW"/>
</dbReference>
<accession>A0A060S820</accession>
<gene>
    <name evidence="17" type="ORF">BN946_scf184999.g6</name>
</gene>
<organism evidence="17 18">
    <name type="scientific">Pycnoporus cinnabarinus</name>
    <name type="common">Cinnabar-red polypore</name>
    <name type="synonym">Trametes cinnabarina</name>
    <dbReference type="NCBI Taxonomy" id="5643"/>
    <lineage>
        <taxon>Eukaryota</taxon>
        <taxon>Fungi</taxon>
        <taxon>Dikarya</taxon>
        <taxon>Basidiomycota</taxon>
        <taxon>Agaricomycotina</taxon>
        <taxon>Agaricomycetes</taxon>
        <taxon>Polyporales</taxon>
        <taxon>Polyporaceae</taxon>
        <taxon>Trametes</taxon>
    </lineage>
</organism>
<protein>
    <recommendedName>
        <fullName evidence="2">RNA helicase</fullName>
        <ecNumber evidence="2">3.6.4.13</ecNumber>
    </recommendedName>
</protein>
<feature type="region of interest" description="Disordered" evidence="13">
    <location>
        <begin position="1"/>
        <end position="25"/>
    </location>
</feature>
<evidence type="ECO:0000256" key="3">
    <source>
        <dbReference type="ARBA" id="ARBA00022517"/>
    </source>
</evidence>
<dbReference type="EC" id="3.6.4.13" evidence="2"/>
<keyword evidence="7 12" id="KW-0067">ATP-binding</keyword>
<dbReference type="GO" id="GO:0003723">
    <property type="term" value="F:RNA binding"/>
    <property type="evidence" value="ECO:0007669"/>
    <property type="project" value="UniProtKB-KW"/>
</dbReference>
<dbReference type="GO" id="GO:0010467">
    <property type="term" value="P:gene expression"/>
    <property type="evidence" value="ECO:0007669"/>
    <property type="project" value="UniProtKB-ARBA"/>
</dbReference>
<dbReference type="CDD" id="cd18787">
    <property type="entry name" value="SF2_C_DEAD"/>
    <property type="match status" value="1"/>
</dbReference>
<dbReference type="SMART" id="SM00490">
    <property type="entry name" value="HELICc"/>
    <property type="match status" value="1"/>
</dbReference>
<dbReference type="PROSITE" id="PS51194">
    <property type="entry name" value="HELICASE_CTER"/>
    <property type="match status" value="1"/>
</dbReference>
<evidence type="ECO:0000259" key="14">
    <source>
        <dbReference type="PROSITE" id="PS51192"/>
    </source>
</evidence>
<keyword evidence="6 12" id="KW-0347">Helicase</keyword>
<dbReference type="Proteomes" id="UP000029665">
    <property type="component" value="Unassembled WGS sequence"/>
</dbReference>
<keyword evidence="5 12" id="KW-0378">Hydrolase</keyword>
<evidence type="ECO:0000256" key="4">
    <source>
        <dbReference type="ARBA" id="ARBA00022741"/>
    </source>
</evidence>
<dbReference type="InterPro" id="IPR000629">
    <property type="entry name" value="RNA-helicase_DEAD-box_CS"/>
</dbReference>
<proteinExistence type="inferred from homology"/>
<dbReference type="OrthoDB" id="4310724at2759"/>
<name>A0A060S820_PYCCI</name>
<feature type="domain" description="Helicase ATP-binding" evidence="14">
    <location>
        <begin position="162"/>
        <end position="424"/>
    </location>
</feature>
<dbReference type="GO" id="GO:0003724">
    <property type="term" value="F:RNA helicase activity"/>
    <property type="evidence" value="ECO:0007669"/>
    <property type="project" value="UniProtKB-EC"/>
</dbReference>
<evidence type="ECO:0000256" key="10">
    <source>
        <dbReference type="ARBA" id="ARBA00047984"/>
    </source>
</evidence>
<dbReference type="STRING" id="5643.A0A060S820"/>
<dbReference type="PANTHER" id="PTHR47959:SF1">
    <property type="entry name" value="ATP-DEPENDENT RNA HELICASE DBPA"/>
    <property type="match status" value="1"/>
</dbReference>
<dbReference type="GO" id="GO:0016787">
    <property type="term" value="F:hydrolase activity"/>
    <property type="evidence" value="ECO:0007669"/>
    <property type="project" value="UniProtKB-KW"/>
</dbReference>
<feature type="domain" description="DEAD-box RNA helicase Q" evidence="16">
    <location>
        <begin position="131"/>
        <end position="159"/>
    </location>
</feature>
<comment type="similarity">
    <text evidence="12">Belongs to the DEAD box helicase family.</text>
</comment>
<dbReference type="GO" id="GO:0005829">
    <property type="term" value="C:cytosol"/>
    <property type="evidence" value="ECO:0007669"/>
    <property type="project" value="TreeGrafter"/>
</dbReference>
<evidence type="ECO:0000256" key="7">
    <source>
        <dbReference type="ARBA" id="ARBA00022840"/>
    </source>
</evidence>